<dbReference type="Proteomes" id="UP000215127">
    <property type="component" value="Chromosome 1"/>
</dbReference>
<organism evidence="2 3">
    <name type="scientific">Zymoseptoria tritici (strain ST99CH_3D7)</name>
    <dbReference type="NCBI Taxonomy" id="1276538"/>
    <lineage>
        <taxon>Eukaryota</taxon>
        <taxon>Fungi</taxon>
        <taxon>Dikarya</taxon>
        <taxon>Ascomycota</taxon>
        <taxon>Pezizomycotina</taxon>
        <taxon>Dothideomycetes</taxon>
        <taxon>Dothideomycetidae</taxon>
        <taxon>Mycosphaerellales</taxon>
        <taxon>Mycosphaerellaceae</taxon>
        <taxon>Zymoseptoria</taxon>
    </lineage>
</organism>
<accession>A0A1X7RCB0</accession>
<dbReference type="CDD" id="cd02440">
    <property type="entry name" value="AdoMet_MTases"/>
    <property type="match status" value="1"/>
</dbReference>
<evidence type="ECO:0000256" key="1">
    <source>
        <dbReference type="SAM" id="MobiDB-lite"/>
    </source>
</evidence>
<dbReference type="Gene3D" id="3.40.50.150">
    <property type="entry name" value="Vaccinia Virus protein VP39"/>
    <property type="match status" value="1"/>
</dbReference>
<dbReference type="STRING" id="1276538.A0A1X7RCB0"/>
<protein>
    <recommendedName>
        <fullName evidence="4">Methyltransferase domain-containing protein</fullName>
    </recommendedName>
</protein>
<name>A0A1X7RCB0_ZYMT9</name>
<dbReference type="Pfam" id="PF13489">
    <property type="entry name" value="Methyltransf_23"/>
    <property type="match status" value="1"/>
</dbReference>
<dbReference type="InterPro" id="IPR029063">
    <property type="entry name" value="SAM-dependent_MTases_sf"/>
</dbReference>
<feature type="region of interest" description="Disordered" evidence="1">
    <location>
        <begin position="1"/>
        <end position="32"/>
    </location>
</feature>
<evidence type="ECO:0000313" key="3">
    <source>
        <dbReference type="Proteomes" id="UP000215127"/>
    </source>
</evidence>
<dbReference type="AlphaFoldDB" id="A0A1X7RCB0"/>
<evidence type="ECO:0008006" key="4">
    <source>
        <dbReference type="Google" id="ProtNLM"/>
    </source>
</evidence>
<dbReference type="GO" id="GO:0008168">
    <property type="term" value="F:methyltransferase activity"/>
    <property type="evidence" value="ECO:0007669"/>
    <property type="project" value="TreeGrafter"/>
</dbReference>
<keyword evidence="3" id="KW-1185">Reference proteome</keyword>
<evidence type="ECO:0000313" key="2">
    <source>
        <dbReference type="EMBL" id="SMQ45064.1"/>
    </source>
</evidence>
<dbReference type="EMBL" id="LT853692">
    <property type="protein sequence ID" value="SMQ45064.1"/>
    <property type="molecule type" value="Genomic_DNA"/>
</dbReference>
<dbReference type="SUPFAM" id="SSF53335">
    <property type="entry name" value="S-adenosyl-L-methionine-dependent methyltransferases"/>
    <property type="match status" value="1"/>
</dbReference>
<reference evidence="2 3" key="1">
    <citation type="submission" date="2016-06" db="EMBL/GenBank/DDBJ databases">
        <authorList>
            <person name="Kjaerup R.B."/>
            <person name="Dalgaard T.S."/>
            <person name="Juul-Madsen H.R."/>
        </authorList>
    </citation>
    <scope>NUCLEOTIDE SEQUENCE [LARGE SCALE GENOMIC DNA]</scope>
</reference>
<dbReference type="PANTHER" id="PTHR43591">
    <property type="entry name" value="METHYLTRANSFERASE"/>
    <property type="match status" value="1"/>
</dbReference>
<gene>
    <name evidence="2" type="ORF">ZT3D7_G208</name>
</gene>
<proteinExistence type="predicted"/>
<sequence length="332" mass="37313">MSNSSAEIPVDDTYSTYENGDVYPDDDGSYSSGRTLATTTTMYRHENGRTYHAYRDGEYWQPNDEKQNNHEAIVHHLCIMTLQDKLFLAPIEDPKVILDLGTGTGIWAADIADKFPTAEVIGTDLSPVAPGMHPSNCRFEIDDMASEWVAFPPSSISFIHIRGLFGSIADWPSLYAQCYTHLEPGGWIEQVEFSIHNRSADGRLDGGSTLGRWSGNAMSIAEGTGKTFEIAENMAGLIGEAGFEGVVERVFKWPIGPWSSDKRLKELGRWNLLNWEEGMEGWCMAPYTRVLGWSPAEVQEWLVNIRKALRDRKAHVYHEVRVVYARKPFEAT</sequence>
<dbReference type="PANTHER" id="PTHR43591:SF105">
    <property type="entry name" value="METHYLTRANSFERASE DOMAIN-CONTAINING PROTEIN-RELATED"/>
    <property type="match status" value="1"/>
</dbReference>